<evidence type="ECO:0000259" key="4">
    <source>
        <dbReference type="PROSITE" id="PS50219"/>
    </source>
</evidence>
<organism evidence="5 6">
    <name type="scientific">Hirundo rustica rustica</name>
    <dbReference type="NCBI Taxonomy" id="333673"/>
    <lineage>
        <taxon>Eukaryota</taxon>
        <taxon>Metazoa</taxon>
        <taxon>Chordata</taxon>
        <taxon>Craniata</taxon>
        <taxon>Vertebrata</taxon>
        <taxon>Euteleostomi</taxon>
        <taxon>Archelosauria</taxon>
        <taxon>Archosauria</taxon>
        <taxon>Dinosauria</taxon>
        <taxon>Saurischia</taxon>
        <taxon>Theropoda</taxon>
        <taxon>Coelurosauria</taxon>
        <taxon>Aves</taxon>
        <taxon>Neognathae</taxon>
        <taxon>Neoaves</taxon>
        <taxon>Telluraves</taxon>
        <taxon>Australaves</taxon>
        <taxon>Passeriformes</taxon>
        <taxon>Sylvioidea</taxon>
        <taxon>Hirundinidae</taxon>
        <taxon>Hirundo</taxon>
    </lineage>
</organism>
<evidence type="ECO:0000313" key="6">
    <source>
        <dbReference type="Proteomes" id="UP000269221"/>
    </source>
</evidence>
<dbReference type="PANTHER" id="PTHR15711">
    <property type="entry name" value="RAP GTPASE-ACTIVATING PROTEIN"/>
    <property type="match status" value="1"/>
</dbReference>
<dbReference type="InterPro" id="IPR035974">
    <property type="entry name" value="Rap/Ran-GAP_sf"/>
</dbReference>
<keyword evidence="6" id="KW-1185">Reference proteome</keyword>
<sequence length="785" mass="87763">MCAGSSRRLSRAGRSRRDDAGGLISSDADGAIQRAGRFRVENGSSGENTDYAPGTWHRTDVHLENPEYHTRWYLKYFLGKGYSENMSPLQSHENIVSEIYIKGSVNFKFGVLYAKDGQLTDDEMFSNESGSESFQRFLHLLGDTITLKGWSGYRGGLDTKNDTTGTCSIYTVFQGHEIMFHVSTMLPYSRENKQQVERKRHIGNDIVTIIFQEGEDSSPAFKPSMIRSHFTLINGEKATLETPTFSQKRQRTLDMLIRSLYQDMMPDLHKGNNMLNRRSFSDVLPESPKSTRKKEEARQAEFVRLGQPWESQSFCSNFPHEVVCADSWGQSLLVSTDAGILLIDDGQPSVQVFDKTLQIKQMNVLEALDLLIARTDKGCHLYAINTHHGSELRIVVAIRNKLLLVTKKYNSHNTSTSTSLLSSPESPVEEFQYIREICLSDPPVVMTLVDGPTGDSDNMICVAYRHQFDLVNESTGESYRLHHVETNRVNFVAAIDVYEDGEAGLLLCYNYVCQYRKVYPFSGGSPLVQPSAYDFHFSWNQVPYAVVCAFPYVLAFTTDSIEIRLVVNGNLVHTAVVPELQLVASRSDIYFKATAAVSGSSDSSSKEMNSKGSPQTPTAYEKPELPVPSLEGEVPCKNLYKIPLSNLVGRSIERPLKSPLAPKVITTTTSSGITSLPVMHSLSLSRMEIKEIASRTRLLDEPIPKTESAQKLKKVSRRQSDPKQGAVRSSSSDRIISSSFEGISERRHLSTSSDPDTSANREESSPSSYPFQLISLYDEDIIDLK</sequence>
<keyword evidence="1" id="KW-0343">GTPase activation</keyword>
<feature type="compositionally biased region" description="Low complexity" evidence="2">
    <location>
        <begin position="728"/>
        <end position="739"/>
    </location>
</feature>
<name>A0A3M0IZ66_HIRRU</name>
<evidence type="ECO:0000256" key="1">
    <source>
        <dbReference type="ARBA" id="ARBA00022468"/>
    </source>
</evidence>
<evidence type="ECO:0008006" key="7">
    <source>
        <dbReference type="Google" id="ProtNLM"/>
    </source>
</evidence>
<dbReference type="STRING" id="333673.A0A3M0IZ66"/>
<feature type="region of interest" description="Disordered" evidence="2">
    <location>
        <begin position="701"/>
        <end position="771"/>
    </location>
</feature>
<dbReference type="GO" id="GO:0005096">
    <property type="term" value="F:GTPase activator activity"/>
    <property type="evidence" value="ECO:0007669"/>
    <property type="project" value="UniProtKB-KW"/>
</dbReference>
<dbReference type="PROSITE" id="PS50219">
    <property type="entry name" value="CNH"/>
    <property type="match status" value="1"/>
</dbReference>
<feature type="domain" description="Rap-GAP" evidence="3">
    <location>
        <begin position="95"/>
        <end position="305"/>
    </location>
</feature>
<feature type="domain" description="CNH" evidence="4">
    <location>
        <begin position="319"/>
        <end position="590"/>
    </location>
</feature>
<evidence type="ECO:0000313" key="5">
    <source>
        <dbReference type="EMBL" id="RMB93270.1"/>
    </source>
</evidence>
<feature type="region of interest" description="Disordered" evidence="2">
    <location>
        <begin position="1"/>
        <end position="26"/>
    </location>
</feature>
<dbReference type="Pfam" id="PF02145">
    <property type="entry name" value="Rap_GAP"/>
    <property type="match status" value="1"/>
</dbReference>
<dbReference type="InterPro" id="IPR050989">
    <property type="entry name" value="Rap1_Ran_GAP"/>
</dbReference>
<reference evidence="5 6" key="1">
    <citation type="submission" date="2018-07" db="EMBL/GenBank/DDBJ databases">
        <title>A high quality draft genome assembly of the barn swallow (H. rustica rustica).</title>
        <authorList>
            <person name="Formenti G."/>
            <person name="Chiara M."/>
            <person name="Poveda L."/>
            <person name="Francoijs K.-J."/>
            <person name="Bonisoli-Alquati A."/>
            <person name="Canova L."/>
            <person name="Gianfranceschi L."/>
            <person name="Horner D.S."/>
            <person name="Saino N."/>
        </authorList>
    </citation>
    <scope>NUCLEOTIDE SEQUENCE [LARGE SCALE GENOMIC DNA]</scope>
    <source>
        <strain evidence="5">Chelidonia</strain>
        <tissue evidence="5">Blood</tissue>
    </source>
</reference>
<dbReference type="AlphaFoldDB" id="A0A3M0IZ66"/>
<feature type="compositionally biased region" description="Basic and acidic residues" evidence="2">
    <location>
        <begin position="701"/>
        <end position="710"/>
    </location>
</feature>
<protein>
    <recommendedName>
        <fullName evidence="7">Rap-GAP domain-containing protein</fullName>
    </recommendedName>
</protein>
<evidence type="ECO:0000256" key="2">
    <source>
        <dbReference type="SAM" id="MobiDB-lite"/>
    </source>
</evidence>
<dbReference type="InterPro" id="IPR000331">
    <property type="entry name" value="Rap/Ran_GAP_dom"/>
</dbReference>
<dbReference type="GO" id="GO:0051056">
    <property type="term" value="P:regulation of small GTPase mediated signal transduction"/>
    <property type="evidence" value="ECO:0007669"/>
    <property type="project" value="InterPro"/>
</dbReference>
<comment type="caution">
    <text evidence="5">The sequence shown here is derived from an EMBL/GenBank/DDBJ whole genome shotgun (WGS) entry which is preliminary data.</text>
</comment>
<dbReference type="Pfam" id="PF00780">
    <property type="entry name" value="CNH"/>
    <property type="match status" value="1"/>
</dbReference>
<evidence type="ECO:0000259" key="3">
    <source>
        <dbReference type="PROSITE" id="PS50085"/>
    </source>
</evidence>
<gene>
    <name evidence="5" type="ORF">DUI87_29964</name>
</gene>
<accession>A0A3M0IZ66</accession>
<dbReference type="SUPFAM" id="SSF111347">
    <property type="entry name" value="Rap/Ran-GAP"/>
    <property type="match status" value="1"/>
</dbReference>
<dbReference type="EMBL" id="QRBI01000209">
    <property type="protein sequence ID" value="RMB93270.1"/>
    <property type="molecule type" value="Genomic_DNA"/>
</dbReference>
<dbReference type="InterPro" id="IPR001180">
    <property type="entry name" value="CNH_dom"/>
</dbReference>
<proteinExistence type="predicted"/>
<dbReference type="PANTHER" id="PTHR15711:SF62">
    <property type="entry name" value="GTPASE-ACTIVATING RAP_RAN-GAP DOMAIN-LIKE PROTEIN 3"/>
    <property type="match status" value="1"/>
</dbReference>
<dbReference type="OrthoDB" id="2499658at2759"/>
<dbReference type="Gene3D" id="3.40.50.11210">
    <property type="entry name" value="Rap/Ran-GAP"/>
    <property type="match status" value="1"/>
</dbReference>
<dbReference type="PROSITE" id="PS50085">
    <property type="entry name" value="RAPGAP"/>
    <property type="match status" value="1"/>
</dbReference>
<feature type="region of interest" description="Disordered" evidence="2">
    <location>
        <begin position="599"/>
        <end position="626"/>
    </location>
</feature>
<dbReference type="Proteomes" id="UP000269221">
    <property type="component" value="Unassembled WGS sequence"/>
</dbReference>